<dbReference type="SUPFAM" id="SSF52540">
    <property type="entry name" value="P-loop containing nucleoside triphosphate hydrolases"/>
    <property type="match status" value="1"/>
</dbReference>
<evidence type="ECO:0000256" key="1">
    <source>
        <dbReference type="ARBA" id="ARBA00000373"/>
    </source>
</evidence>
<gene>
    <name evidence="11" type="primary">phnN</name>
    <name evidence="14" type="ORF">SAMN05444165_0655</name>
</gene>
<evidence type="ECO:0000256" key="8">
    <source>
        <dbReference type="ARBA" id="ARBA00022741"/>
    </source>
</evidence>
<reference evidence="14 15" key="1">
    <citation type="submission" date="2016-11" db="EMBL/GenBank/DDBJ databases">
        <authorList>
            <person name="Jaros S."/>
            <person name="Januszkiewicz K."/>
            <person name="Wedrychowicz H."/>
        </authorList>
    </citation>
    <scope>NUCLEOTIDE SEQUENCE [LARGE SCALE GENOMIC DNA]</scope>
    <source>
        <strain evidence="14 15">GAS95</strain>
    </source>
</reference>
<comment type="catalytic activity">
    <reaction evidence="10">
        <text>thymidine + phosphate = 2-deoxy-alpha-D-ribose 1-phosphate + thymine</text>
        <dbReference type="Rhea" id="RHEA:16037"/>
        <dbReference type="ChEBI" id="CHEBI:17748"/>
        <dbReference type="ChEBI" id="CHEBI:17821"/>
        <dbReference type="ChEBI" id="CHEBI:43474"/>
        <dbReference type="ChEBI" id="CHEBI:57259"/>
        <dbReference type="EC" id="2.4.2.4"/>
    </reaction>
</comment>
<dbReference type="SUPFAM" id="SSF54680">
    <property type="entry name" value="Pyrimidine nucleoside phosphorylase C-terminal domain"/>
    <property type="match status" value="1"/>
</dbReference>
<dbReference type="InterPro" id="IPR000312">
    <property type="entry name" value="Glycosyl_Trfase_fam3"/>
</dbReference>
<dbReference type="Gene3D" id="1.20.970.50">
    <property type="match status" value="1"/>
</dbReference>
<dbReference type="Gene3D" id="3.40.1030.10">
    <property type="entry name" value="Nucleoside phosphorylase/phosphoribosyltransferase catalytic domain"/>
    <property type="match status" value="1"/>
</dbReference>
<keyword evidence="15" id="KW-1185">Reference proteome</keyword>
<protein>
    <recommendedName>
        <fullName evidence="11">Ribose 1,5-bisphosphate phosphokinase PhnN</fullName>
        <ecNumber evidence="11">2.7.4.23</ecNumber>
    </recommendedName>
    <alternativeName>
        <fullName evidence="11">Ribose 1,5-bisphosphokinase</fullName>
    </alternativeName>
</protein>
<dbReference type="InterPro" id="IPR000053">
    <property type="entry name" value="Thymidine/pyrmidine_PPase"/>
</dbReference>
<dbReference type="InterPro" id="IPR008145">
    <property type="entry name" value="GK/Ca_channel_bsu"/>
</dbReference>
<evidence type="ECO:0000259" key="13">
    <source>
        <dbReference type="SMART" id="SM00941"/>
    </source>
</evidence>
<evidence type="ECO:0000256" key="9">
    <source>
        <dbReference type="ARBA" id="ARBA00022840"/>
    </source>
</evidence>
<dbReference type="Pfam" id="PF07831">
    <property type="entry name" value="PYNP_C"/>
    <property type="match status" value="1"/>
</dbReference>
<dbReference type="InterPro" id="IPR035902">
    <property type="entry name" value="Nuc_phospho_transferase"/>
</dbReference>
<dbReference type="RefSeq" id="WP_074294206.1">
    <property type="nucleotide sequence ID" value="NZ_FSRU01000001.1"/>
</dbReference>
<dbReference type="EMBL" id="FSRU01000001">
    <property type="protein sequence ID" value="SIO04538.1"/>
    <property type="molecule type" value="Genomic_DNA"/>
</dbReference>
<dbReference type="Gene3D" id="3.40.50.300">
    <property type="entry name" value="P-loop containing nucleotide triphosphate hydrolases"/>
    <property type="match status" value="1"/>
</dbReference>
<comment type="function">
    <text evidence="2 11">Catalyzes the phosphorylation of ribose 1,5-bisphosphate to 5-phospho-D-ribosyl alpha-1-diphosphate (PRPP).</text>
</comment>
<evidence type="ECO:0000256" key="3">
    <source>
        <dbReference type="ARBA" id="ARBA00005069"/>
    </source>
</evidence>
<evidence type="ECO:0000256" key="4">
    <source>
        <dbReference type="ARBA" id="ARBA00005935"/>
    </source>
</evidence>
<dbReference type="NCBIfam" id="TIGR02322">
    <property type="entry name" value="phosphon_PhnN"/>
    <property type="match status" value="1"/>
</dbReference>
<dbReference type="PROSITE" id="PS00647">
    <property type="entry name" value="THYMID_PHOSPHORYLASE"/>
    <property type="match status" value="1"/>
</dbReference>
<dbReference type="GO" id="GO:0033863">
    <property type="term" value="F:ribose 1,5-bisphosphate phosphokinase activity"/>
    <property type="evidence" value="ECO:0007669"/>
    <property type="project" value="UniProtKB-UniRule"/>
</dbReference>
<evidence type="ECO:0000259" key="12">
    <source>
        <dbReference type="SMART" id="SM00072"/>
    </source>
</evidence>
<accession>A0A1N6GAK5</accession>
<comment type="similarity">
    <text evidence="5">In the C-terminal section; belongs to the thymidine/pyrimidine-nucleoside phosphorylase family. Type 2 subfamily.</text>
</comment>
<dbReference type="HAMAP" id="MF_00836">
    <property type="entry name" value="PhnN"/>
    <property type="match status" value="1"/>
</dbReference>
<evidence type="ECO:0000256" key="6">
    <source>
        <dbReference type="ARBA" id="ARBA00022676"/>
    </source>
</evidence>
<dbReference type="GO" id="GO:0006015">
    <property type="term" value="P:5-phosphoribose 1-diphosphate biosynthetic process"/>
    <property type="evidence" value="ECO:0007669"/>
    <property type="project" value="UniProtKB-UniRule"/>
</dbReference>
<dbReference type="InterPro" id="IPR017872">
    <property type="entry name" value="Pyrmidine_PPase_CS"/>
</dbReference>
<dbReference type="GO" id="GO:0009032">
    <property type="term" value="F:thymidine phosphorylase activity"/>
    <property type="evidence" value="ECO:0007669"/>
    <property type="project" value="UniProtKB-EC"/>
</dbReference>
<comment type="similarity">
    <text evidence="11">Belongs to the ribose 1,5-bisphosphokinase family.</text>
</comment>
<dbReference type="InterPro" id="IPR012699">
    <property type="entry name" value="PhnN"/>
</dbReference>
<evidence type="ECO:0000256" key="10">
    <source>
        <dbReference type="ARBA" id="ARBA00048550"/>
    </source>
</evidence>
<dbReference type="SMART" id="SM00941">
    <property type="entry name" value="PYNP_C"/>
    <property type="match status" value="1"/>
</dbReference>
<evidence type="ECO:0000256" key="11">
    <source>
        <dbReference type="HAMAP-Rule" id="MF_00836"/>
    </source>
</evidence>
<dbReference type="Pfam" id="PF00591">
    <property type="entry name" value="Glycos_transf_3"/>
    <property type="match status" value="1"/>
</dbReference>
<dbReference type="GO" id="GO:0006206">
    <property type="term" value="P:pyrimidine nucleobase metabolic process"/>
    <property type="evidence" value="ECO:0007669"/>
    <property type="project" value="InterPro"/>
</dbReference>
<dbReference type="InterPro" id="IPR036566">
    <property type="entry name" value="PYNP-like_C_sf"/>
</dbReference>
<dbReference type="GO" id="GO:0005829">
    <property type="term" value="C:cytosol"/>
    <property type="evidence" value="ECO:0007669"/>
    <property type="project" value="TreeGrafter"/>
</dbReference>
<dbReference type="GO" id="GO:0019634">
    <property type="term" value="P:organic phosphonate metabolic process"/>
    <property type="evidence" value="ECO:0007669"/>
    <property type="project" value="UniProtKB-UniRule"/>
</dbReference>
<evidence type="ECO:0000256" key="2">
    <source>
        <dbReference type="ARBA" id="ARBA00002554"/>
    </source>
</evidence>
<dbReference type="SUPFAM" id="SSF52418">
    <property type="entry name" value="Nucleoside phosphorylase/phosphoribosyltransferase catalytic domain"/>
    <property type="match status" value="1"/>
</dbReference>
<proteinExistence type="inferred from homology"/>
<dbReference type="AlphaFoldDB" id="A0A1N6GAK5"/>
<sequence>MANGGVFFFVVGPSGVGKDTLIDGAKAALRDDARYVFATRTITRPAGAPGEAHVGVSEAEFAALDAAQQFLITWDAHGLRYGLPVELKKALDDGRHVIANGSRAVIPLLVGRVDLLVVIEVNAPAQLLAQRIAARGRESAAEIEARLARAVSAPPAGVTVIEVLNDSTSAVGIERFLAAIQQGVALLERVATRKSTSADAYRAKLAGATLDEAAYAALIDDLARYRYCAADRQQILCALITGLRDEEVVALARVRTRCMPRLDWGEKIVADKHSLGGVPGSRVTLIVVPIVTAYGLLMPKTSSRAITSASGTADAMEAAARVDLDAVEMRAAVKAARGCIVWNGRLNHSPVDDVTNAMVRPLGLDTRRWSVASILSKKYSAGATHVVVDLPYGPRTKLSTQEDAQQLGQLFERVGAELGMQVDALATDGRVPIGRGIGPALELRDVLQVLDGDPDAPGDLRDKALKFASRILAWDPAIGDVQTARAIAERLLDEGAARRAFDRIVDAQGRREFAPLSPHVETVHAERSGVITDIDGWRIAGLALQAGAPACKGAGIDLRCRVGDTVSAGDTLLRIHASQPGILRETAQAAREKLGIRIGDALHEEAFSW</sequence>
<name>A0A1N6GAK5_9BURK</name>
<keyword evidence="6" id="KW-0328">Glycosyltransferase</keyword>
<dbReference type="OrthoDB" id="341217at2"/>
<evidence type="ECO:0000256" key="7">
    <source>
        <dbReference type="ARBA" id="ARBA00022679"/>
    </source>
</evidence>
<dbReference type="InterPro" id="IPR027417">
    <property type="entry name" value="P-loop_NTPase"/>
</dbReference>
<dbReference type="NCBIfam" id="NF003338">
    <property type="entry name" value="PRK04350.1"/>
    <property type="match status" value="1"/>
</dbReference>
<dbReference type="PANTHER" id="PTHR10515:SF0">
    <property type="entry name" value="THYMIDINE PHOSPHORYLASE"/>
    <property type="match status" value="1"/>
</dbReference>
<feature type="domain" description="Guanylate kinase/L-type calcium channel beta subunit" evidence="12">
    <location>
        <begin position="4"/>
        <end position="182"/>
    </location>
</feature>
<dbReference type="UniPathway" id="UPA00087">
    <property type="reaction ID" value="UER00175"/>
</dbReference>
<dbReference type="EC" id="2.7.4.23" evidence="11"/>
<dbReference type="Proteomes" id="UP000185151">
    <property type="component" value="Unassembled WGS sequence"/>
</dbReference>
<comment type="similarity">
    <text evidence="4">In the N-terminal section; belongs to the ribose 1,5-bisphosphokinase family.</text>
</comment>
<dbReference type="PANTHER" id="PTHR10515">
    <property type="entry name" value="THYMIDINE PHOSPHORYLASE"/>
    <property type="match status" value="1"/>
</dbReference>
<organism evidence="14 15">
    <name type="scientific">Paraburkholderia phenazinium</name>
    <dbReference type="NCBI Taxonomy" id="60549"/>
    <lineage>
        <taxon>Bacteria</taxon>
        <taxon>Pseudomonadati</taxon>
        <taxon>Pseudomonadota</taxon>
        <taxon>Betaproteobacteria</taxon>
        <taxon>Burkholderiales</taxon>
        <taxon>Burkholderiaceae</taxon>
        <taxon>Paraburkholderia</taxon>
    </lineage>
</organism>
<keyword evidence="9 11" id="KW-0067">ATP-binding</keyword>
<dbReference type="InterPro" id="IPR013102">
    <property type="entry name" value="PYNP_C"/>
</dbReference>
<feature type="binding site" evidence="11">
    <location>
        <begin position="12"/>
        <end position="19"/>
    </location>
    <ligand>
        <name>ATP</name>
        <dbReference type="ChEBI" id="CHEBI:30616"/>
    </ligand>
</feature>
<dbReference type="GO" id="GO:0006213">
    <property type="term" value="P:pyrimidine nucleoside metabolic process"/>
    <property type="evidence" value="ECO:0007669"/>
    <property type="project" value="InterPro"/>
</dbReference>
<dbReference type="Gene3D" id="3.90.1170.30">
    <property type="entry name" value="Pyrimidine nucleoside phosphorylase-like, C-terminal domain"/>
    <property type="match status" value="1"/>
</dbReference>
<evidence type="ECO:0000313" key="14">
    <source>
        <dbReference type="EMBL" id="SIO04538.1"/>
    </source>
</evidence>
<evidence type="ECO:0000256" key="5">
    <source>
        <dbReference type="ARBA" id="ARBA00008689"/>
    </source>
</evidence>
<dbReference type="SMART" id="SM00072">
    <property type="entry name" value="GuKc"/>
    <property type="match status" value="1"/>
</dbReference>
<feature type="domain" description="Pyrimidine nucleoside phosphorylase C-terminal" evidence="13">
    <location>
        <begin position="530"/>
        <end position="597"/>
    </location>
</feature>
<dbReference type="GO" id="GO:0005524">
    <property type="term" value="F:ATP binding"/>
    <property type="evidence" value="ECO:0007669"/>
    <property type="project" value="UniProtKB-KW"/>
</dbReference>
<dbReference type="GO" id="GO:0004645">
    <property type="term" value="F:1,4-alpha-oligoglucan phosphorylase activity"/>
    <property type="evidence" value="ECO:0007669"/>
    <property type="project" value="InterPro"/>
</dbReference>
<comment type="catalytic activity">
    <reaction evidence="1 11">
        <text>alpha-D-ribose 1,5-bisphosphate + ATP = 5-phospho-alpha-D-ribose 1-diphosphate + ADP</text>
        <dbReference type="Rhea" id="RHEA:20109"/>
        <dbReference type="ChEBI" id="CHEBI:30616"/>
        <dbReference type="ChEBI" id="CHEBI:58017"/>
        <dbReference type="ChEBI" id="CHEBI:68688"/>
        <dbReference type="ChEBI" id="CHEBI:456216"/>
        <dbReference type="EC" id="2.7.4.23"/>
    </reaction>
</comment>
<evidence type="ECO:0000313" key="15">
    <source>
        <dbReference type="Proteomes" id="UP000185151"/>
    </source>
</evidence>
<comment type="pathway">
    <text evidence="3 11">Metabolic intermediate biosynthesis; 5-phospho-alpha-D-ribose 1-diphosphate biosynthesis; 5-phospho-alpha-D-ribose 1-diphosphate from D-ribose 5-phosphate (route II): step 3/3.</text>
</comment>
<keyword evidence="8 11" id="KW-0547">Nucleotide-binding</keyword>
<keyword evidence="7 11" id="KW-0808">Transferase</keyword>